<name>A0A1S6ITQ6_9FIRM</name>
<dbReference type="InterPro" id="IPR036390">
    <property type="entry name" value="WH_DNA-bd_sf"/>
</dbReference>
<dbReference type="GO" id="GO:0000976">
    <property type="term" value="F:transcription cis-regulatory region binding"/>
    <property type="evidence" value="ECO:0007669"/>
    <property type="project" value="TreeGrafter"/>
</dbReference>
<keyword evidence="9" id="KW-0804">Transcription</keyword>
<evidence type="ECO:0000256" key="3">
    <source>
        <dbReference type="ARBA" id="ARBA00022490"/>
    </source>
</evidence>
<evidence type="ECO:0000256" key="7">
    <source>
        <dbReference type="ARBA" id="ARBA00023015"/>
    </source>
</evidence>
<keyword evidence="6 10" id="KW-0862">Zinc</keyword>
<dbReference type="Pfam" id="PF01475">
    <property type="entry name" value="FUR"/>
    <property type="match status" value="1"/>
</dbReference>
<evidence type="ECO:0000313" key="12">
    <source>
        <dbReference type="Proteomes" id="UP000189464"/>
    </source>
</evidence>
<accession>A0A1S6ITQ6</accession>
<dbReference type="PANTHER" id="PTHR33202">
    <property type="entry name" value="ZINC UPTAKE REGULATION PROTEIN"/>
    <property type="match status" value="1"/>
</dbReference>
<evidence type="ECO:0000256" key="2">
    <source>
        <dbReference type="ARBA" id="ARBA00007957"/>
    </source>
</evidence>
<organism evidence="11 12">
    <name type="scientific">Desulforamulus ferrireducens</name>
    <dbReference type="NCBI Taxonomy" id="1833852"/>
    <lineage>
        <taxon>Bacteria</taxon>
        <taxon>Bacillati</taxon>
        <taxon>Bacillota</taxon>
        <taxon>Clostridia</taxon>
        <taxon>Eubacteriales</taxon>
        <taxon>Peptococcaceae</taxon>
        <taxon>Desulforamulus</taxon>
    </lineage>
</organism>
<keyword evidence="7" id="KW-0805">Transcription regulation</keyword>
<reference evidence="11 12" key="1">
    <citation type="journal article" date="2016" name="Int. J. Syst. Evol. Microbiol.">
        <title>Desulfotomaculum ferrireducens sp. nov., a moderately thermophilic sulfate-reducing and dissimilatory Fe(III)-reducing bacterium isolated from compost.</title>
        <authorList>
            <person name="Yang G."/>
            <person name="Guo J."/>
            <person name="Zhuang L."/>
            <person name="Yuan Y."/>
            <person name="Zhou S."/>
        </authorList>
    </citation>
    <scope>NUCLEOTIDE SEQUENCE [LARGE SCALE GENOMIC DNA]</scope>
    <source>
        <strain evidence="11 12">GSS09</strain>
    </source>
</reference>
<evidence type="ECO:0000256" key="1">
    <source>
        <dbReference type="ARBA" id="ARBA00004496"/>
    </source>
</evidence>
<dbReference type="GO" id="GO:1900376">
    <property type="term" value="P:regulation of secondary metabolite biosynthetic process"/>
    <property type="evidence" value="ECO:0007669"/>
    <property type="project" value="TreeGrafter"/>
</dbReference>
<dbReference type="EMBL" id="CP019698">
    <property type="protein sequence ID" value="AQS58151.1"/>
    <property type="molecule type" value="Genomic_DNA"/>
</dbReference>
<comment type="cofactor">
    <cofactor evidence="10">
        <name>Zn(2+)</name>
        <dbReference type="ChEBI" id="CHEBI:29105"/>
    </cofactor>
    <text evidence="10">Binds 1 zinc ion per subunit.</text>
</comment>
<dbReference type="Gene3D" id="1.10.10.10">
    <property type="entry name" value="Winged helix-like DNA-binding domain superfamily/Winged helix DNA-binding domain"/>
    <property type="match status" value="1"/>
</dbReference>
<dbReference type="CDD" id="cd07153">
    <property type="entry name" value="Fur_like"/>
    <property type="match status" value="1"/>
</dbReference>
<keyword evidence="8" id="KW-0238">DNA-binding</keyword>
<evidence type="ECO:0000256" key="5">
    <source>
        <dbReference type="ARBA" id="ARBA00022723"/>
    </source>
</evidence>
<dbReference type="PANTHER" id="PTHR33202:SF8">
    <property type="entry name" value="PEROXIDE-RESPONSIVE REPRESSOR PERR"/>
    <property type="match status" value="1"/>
</dbReference>
<dbReference type="Gene3D" id="3.30.1490.190">
    <property type="match status" value="1"/>
</dbReference>
<dbReference type="AlphaFoldDB" id="A0A1S6ITQ6"/>
<dbReference type="STRING" id="1833852.B0537_03005"/>
<dbReference type="GO" id="GO:0005737">
    <property type="term" value="C:cytoplasm"/>
    <property type="evidence" value="ECO:0007669"/>
    <property type="project" value="UniProtKB-SubCell"/>
</dbReference>
<dbReference type="OrthoDB" id="8659436at2"/>
<sequence>MEFANKSLEEYLKKHGIKPSYQRMRIFDYLVQHKNHPTVDVIFRALVQEIPTLSKTTVYNTLKLFLEQGIVQLLVIEENETRYDADISTHGHFKCTECGHVYDIRIDLSCLDLSELKAHRVDEQHIYFKGTCNKCLNKNIN</sequence>
<feature type="binding site" evidence="10">
    <location>
        <position position="132"/>
    </location>
    <ligand>
        <name>Zn(2+)</name>
        <dbReference type="ChEBI" id="CHEBI:29105"/>
    </ligand>
</feature>
<dbReference type="RefSeq" id="WP_077713116.1">
    <property type="nucleotide sequence ID" value="NZ_CP019698.1"/>
</dbReference>
<feature type="binding site" evidence="10">
    <location>
        <position position="98"/>
    </location>
    <ligand>
        <name>Zn(2+)</name>
        <dbReference type="ChEBI" id="CHEBI:29105"/>
    </ligand>
</feature>
<dbReference type="FunFam" id="1.10.10.10:FF:000007">
    <property type="entry name" value="Ferric uptake regulation protein"/>
    <property type="match status" value="1"/>
</dbReference>
<evidence type="ECO:0000313" key="11">
    <source>
        <dbReference type="EMBL" id="AQS58151.1"/>
    </source>
</evidence>
<keyword evidence="12" id="KW-1185">Reference proteome</keyword>
<evidence type="ECO:0000256" key="4">
    <source>
        <dbReference type="ARBA" id="ARBA00022491"/>
    </source>
</evidence>
<feature type="binding site" evidence="10">
    <location>
        <position position="135"/>
    </location>
    <ligand>
        <name>Zn(2+)</name>
        <dbReference type="ChEBI" id="CHEBI:29105"/>
    </ligand>
</feature>
<evidence type="ECO:0000256" key="10">
    <source>
        <dbReference type="PIRSR" id="PIRSR602481-1"/>
    </source>
</evidence>
<dbReference type="GO" id="GO:0008270">
    <property type="term" value="F:zinc ion binding"/>
    <property type="evidence" value="ECO:0007669"/>
    <property type="project" value="TreeGrafter"/>
</dbReference>
<keyword evidence="3" id="KW-0963">Cytoplasm</keyword>
<comment type="similarity">
    <text evidence="2">Belongs to the Fur family.</text>
</comment>
<dbReference type="GO" id="GO:0045892">
    <property type="term" value="P:negative regulation of DNA-templated transcription"/>
    <property type="evidence" value="ECO:0007669"/>
    <property type="project" value="TreeGrafter"/>
</dbReference>
<protein>
    <submittedName>
        <fullName evidence="11">Transcriptional repressor</fullName>
    </submittedName>
</protein>
<dbReference type="Proteomes" id="UP000189464">
    <property type="component" value="Chromosome"/>
</dbReference>
<evidence type="ECO:0000256" key="8">
    <source>
        <dbReference type="ARBA" id="ARBA00023125"/>
    </source>
</evidence>
<proteinExistence type="inferred from homology"/>
<comment type="subcellular location">
    <subcellularLocation>
        <location evidence="1">Cytoplasm</location>
    </subcellularLocation>
</comment>
<evidence type="ECO:0000256" key="9">
    <source>
        <dbReference type="ARBA" id="ARBA00023163"/>
    </source>
</evidence>
<dbReference type="InterPro" id="IPR002481">
    <property type="entry name" value="FUR"/>
</dbReference>
<evidence type="ECO:0000256" key="6">
    <source>
        <dbReference type="ARBA" id="ARBA00022833"/>
    </source>
</evidence>
<dbReference type="SUPFAM" id="SSF46785">
    <property type="entry name" value="Winged helix' DNA-binding domain"/>
    <property type="match status" value="1"/>
</dbReference>
<keyword evidence="5 10" id="KW-0479">Metal-binding</keyword>
<dbReference type="GO" id="GO:0003700">
    <property type="term" value="F:DNA-binding transcription factor activity"/>
    <property type="evidence" value="ECO:0007669"/>
    <property type="project" value="InterPro"/>
</dbReference>
<feature type="binding site" evidence="10">
    <location>
        <position position="95"/>
    </location>
    <ligand>
        <name>Zn(2+)</name>
        <dbReference type="ChEBI" id="CHEBI:29105"/>
    </ligand>
</feature>
<dbReference type="KEGG" id="dfg:B0537_03005"/>
<keyword evidence="4" id="KW-0678">Repressor</keyword>
<dbReference type="InterPro" id="IPR043135">
    <property type="entry name" value="Fur_C"/>
</dbReference>
<gene>
    <name evidence="11" type="ORF">B0537_03005</name>
</gene>
<dbReference type="InterPro" id="IPR036388">
    <property type="entry name" value="WH-like_DNA-bd_sf"/>
</dbReference>